<keyword evidence="3" id="KW-0472">Membrane</keyword>
<dbReference type="Proteomes" id="UP000026915">
    <property type="component" value="Chromosome 7"/>
</dbReference>
<protein>
    <submittedName>
        <fullName evidence="4">Uncharacterized protein isoform 1</fullName>
    </submittedName>
</protein>
<accession>A0A061FC22</accession>
<name>A0A061FC22_THECC</name>
<organism evidence="4 5">
    <name type="scientific">Theobroma cacao</name>
    <name type="common">Cacao</name>
    <name type="synonym">Cocoa</name>
    <dbReference type="NCBI Taxonomy" id="3641"/>
    <lineage>
        <taxon>Eukaryota</taxon>
        <taxon>Viridiplantae</taxon>
        <taxon>Streptophyta</taxon>
        <taxon>Embryophyta</taxon>
        <taxon>Tracheophyta</taxon>
        <taxon>Spermatophyta</taxon>
        <taxon>Magnoliopsida</taxon>
        <taxon>eudicotyledons</taxon>
        <taxon>Gunneridae</taxon>
        <taxon>Pentapetalae</taxon>
        <taxon>rosids</taxon>
        <taxon>malvids</taxon>
        <taxon>Malvales</taxon>
        <taxon>Malvaceae</taxon>
        <taxon>Byttnerioideae</taxon>
        <taxon>Theobroma</taxon>
    </lineage>
</organism>
<feature type="compositionally biased region" description="Polar residues" evidence="2">
    <location>
        <begin position="55"/>
        <end position="71"/>
    </location>
</feature>
<dbReference type="EMBL" id="CM001885">
    <property type="protein sequence ID" value="EOY14247.1"/>
    <property type="molecule type" value="Genomic_DNA"/>
</dbReference>
<keyword evidence="5" id="KW-1185">Reference proteome</keyword>
<keyword evidence="3" id="KW-1133">Transmembrane helix</keyword>
<evidence type="ECO:0000313" key="5">
    <source>
        <dbReference type="Proteomes" id="UP000026915"/>
    </source>
</evidence>
<feature type="coiled-coil region" evidence="1">
    <location>
        <begin position="118"/>
        <end position="236"/>
    </location>
</feature>
<dbReference type="eggNOG" id="ENOG502T1VA">
    <property type="taxonomic scope" value="Eukaryota"/>
</dbReference>
<dbReference type="AlphaFoldDB" id="A0A061FC22"/>
<gene>
    <name evidence="4" type="ORF">TCM_033549</name>
</gene>
<dbReference type="Gramene" id="EOY14247">
    <property type="protein sequence ID" value="EOY14247"/>
    <property type="gene ID" value="TCM_033549"/>
</dbReference>
<dbReference type="InParanoid" id="A0A061FC22"/>
<evidence type="ECO:0000313" key="4">
    <source>
        <dbReference type="EMBL" id="EOY14247.1"/>
    </source>
</evidence>
<keyword evidence="3" id="KW-0812">Transmembrane</keyword>
<evidence type="ECO:0000256" key="3">
    <source>
        <dbReference type="SAM" id="Phobius"/>
    </source>
</evidence>
<keyword evidence="1" id="KW-0175">Coiled coil</keyword>
<dbReference type="HOGENOM" id="CLU_077266_0_0_1"/>
<sequence>MEEDLQDAFIYRVLQEASLSQKRPGETCSHGVEDDWSTPFQPQQMELFHFPNTLWPPSNNQPGNIPIQPSVSTAQASQAPNNSNASLLNRTNSKLSEPDRDRKRKTDKKYRENCKKVKVEMESNLEVLRGENISLKKENERLKKDNAVMDQTLKDQAKEIDQLKNNLSQLKREYGKQNVLVQTLSGLLADPLRLENEKLRDENASLRKNANLNNNLSLLEDENARLRIENKVLKVQNDALCGKIISDNACSAWSILSALIWCVRCYVGIVGVAPLCYQWRWSSMNYSLCCCCLVATEMCLILITPSILIFVSI</sequence>
<feature type="transmembrane region" description="Helical" evidence="3">
    <location>
        <begin position="253"/>
        <end position="276"/>
    </location>
</feature>
<proteinExistence type="predicted"/>
<feature type="compositionally biased region" description="Low complexity" evidence="2">
    <location>
        <begin position="72"/>
        <end position="89"/>
    </location>
</feature>
<feature type="region of interest" description="Disordered" evidence="2">
    <location>
        <begin position="51"/>
        <end position="111"/>
    </location>
</feature>
<reference evidence="4 5" key="1">
    <citation type="journal article" date="2013" name="Genome Biol.">
        <title>The genome sequence of the most widely cultivated cacao type and its use to identify candidate genes regulating pod color.</title>
        <authorList>
            <person name="Motamayor J.C."/>
            <person name="Mockaitis K."/>
            <person name="Schmutz J."/>
            <person name="Haiminen N."/>
            <person name="Iii D.L."/>
            <person name="Cornejo O."/>
            <person name="Findley S.D."/>
            <person name="Zheng P."/>
            <person name="Utro F."/>
            <person name="Royaert S."/>
            <person name="Saski C."/>
            <person name="Jenkins J."/>
            <person name="Podicheti R."/>
            <person name="Zhao M."/>
            <person name="Scheffler B.E."/>
            <person name="Stack J.C."/>
            <person name="Feltus F.A."/>
            <person name="Mustiga G.M."/>
            <person name="Amores F."/>
            <person name="Phillips W."/>
            <person name="Marelli J.P."/>
            <person name="May G.D."/>
            <person name="Shapiro H."/>
            <person name="Ma J."/>
            <person name="Bustamante C.D."/>
            <person name="Schnell R.J."/>
            <person name="Main D."/>
            <person name="Gilbert D."/>
            <person name="Parida L."/>
            <person name="Kuhn D.N."/>
        </authorList>
    </citation>
    <scope>NUCLEOTIDE SEQUENCE [LARGE SCALE GENOMIC DNA]</scope>
    <source>
        <strain evidence="5">cv. Matina 1-6</strain>
    </source>
</reference>
<feature type="transmembrane region" description="Helical" evidence="3">
    <location>
        <begin position="288"/>
        <end position="311"/>
    </location>
</feature>
<evidence type="ECO:0000256" key="2">
    <source>
        <dbReference type="SAM" id="MobiDB-lite"/>
    </source>
</evidence>
<evidence type="ECO:0000256" key="1">
    <source>
        <dbReference type="SAM" id="Coils"/>
    </source>
</evidence>